<dbReference type="OrthoDB" id="671583at2"/>
<proteinExistence type="predicted"/>
<dbReference type="SUPFAM" id="SSF48403">
    <property type="entry name" value="Ankyrin repeat"/>
    <property type="match status" value="1"/>
</dbReference>
<dbReference type="InterPro" id="IPR002110">
    <property type="entry name" value="Ankyrin_rpt"/>
</dbReference>
<dbReference type="EMBL" id="ABCP01000028">
    <property type="protein sequence ID" value="EDM46827.1"/>
    <property type="molecule type" value="Genomic_DNA"/>
</dbReference>
<evidence type="ECO:0000313" key="5">
    <source>
        <dbReference type="Proteomes" id="UP000005856"/>
    </source>
</evidence>
<dbReference type="RefSeq" id="WP_007154652.1">
    <property type="nucleotide sequence ID" value="NZ_ABCP01000028.1"/>
</dbReference>
<reference evidence="4 5" key="1">
    <citation type="submission" date="2007-06" db="EMBL/GenBank/DDBJ databases">
        <authorList>
            <person name="Green D."/>
            <person name="Ferriera S."/>
            <person name="Johnson J."/>
            <person name="Kravitz S."/>
            <person name="Beeson K."/>
            <person name="Sutton G."/>
            <person name="Rogers Y.-H."/>
            <person name="Friedman R."/>
            <person name="Frazier M."/>
            <person name="Venter J.C."/>
        </authorList>
    </citation>
    <scope>NUCLEOTIDE SEQUENCE [LARGE SCALE GENOMIC DNA]</scope>
    <source>
        <strain evidence="4 5">DG893</strain>
    </source>
</reference>
<dbReference type="eggNOG" id="COG0666">
    <property type="taxonomic scope" value="Bacteria"/>
</dbReference>
<dbReference type="PANTHER" id="PTHR24171:SF10">
    <property type="entry name" value="ANKYRIN REPEAT DOMAIN-CONTAINING PROTEIN 29-LIKE"/>
    <property type="match status" value="1"/>
</dbReference>
<gene>
    <name evidence="4" type="ORF">MDG893_17642</name>
</gene>
<dbReference type="PROSITE" id="PS50297">
    <property type="entry name" value="ANK_REP_REGION"/>
    <property type="match status" value="3"/>
</dbReference>
<dbReference type="Pfam" id="PF13857">
    <property type="entry name" value="Ank_5"/>
    <property type="match status" value="1"/>
</dbReference>
<evidence type="ECO:0000256" key="3">
    <source>
        <dbReference type="PROSITE-ProRule" id="PRU00023"/>
    </source>
</evidence>
<evidence type="ECO:0000313" key="4">
    <source>
        <dbReference type="EMBL" id="EDM46827.1"/>
    </source>
</evidence>
<feature type="repeat" description="ANK" evidence="3">
    <location>
        <begin position="55"/>
        <end position="87"/>
    </location>
</feature>
<feature type="repeat" description="ANK" evidence="3">
    <location>
        <begin position="121"/>
        <end position="153"/>
    </location>
</feature>
<dbReference type="Pfam" id="PF12796">
    <property type="entry name" value="Ank_2"/>
    <property type="match status" value="1"/>
</dbReference>
<feature type="repeat" description="ANK" evidence="3">
    <location>
        <begin position="88"/>
        <end position="120"/>
    </location>
</feature>
<dbReference type="InterPro" id="IPR036770">
    <property type="entry name" value="Ankyrin_rpt-contain_sf"/>
</dbReference>
<dbReference type="Gene3D" id="1.25.40.20">
    <property type="entry name" value="Ankyrin repeat-containing domain"/>
    <property type="match status" value="2"/>
</dbReference>
<accession>A6F313</accession>
<keyword evidence="1" id="KW-0677">Repeat</keyword>
<evidence type="ECO:0000256" key="2">
    <source>
        <dbReference type="ARBA" id="ARBA00023043"/>
    </source>
</evidence>
<evidence type="ECO:0000256" key="1">
    <source>
        <dbReference type="ARBA" id="ARBA00022737"/>
    </source>
</evidence>
<dbReference type="AlphaFoldDB" id="A6F313"/>
<sequence length="176" mass="18669">MSHDKPTRPQNPDNQQDEDAIAFAQGLFELARNGGAGPLSVMLNAGVPVDIRTNTGDSLLMLACSNGHKDTARLLLEQGADPNLANDQLQTPLASAVYQGNTDIVDLLLTSGANVDHRPAGAKTPLMVAAMFNRVDMVERLLEAGSDKSLKDEDGQSAEDLARTMEANEAIEALSS</sequence>
<keyword evidence="5" id="KW-1185">Reference proteome</keyword>
<dbReference type="PANTHER" id="PTHR24171">
    <property type="entry name" value="ANKYRIN REPEAT DOMAIN-CONTAINING PROTEIN 39-RELATED"/>
    <property type="match status" value="1"/>
</dbReference>
<organism evidence="4 5">
    <name type="scientific">Marinobacter algicola DG893</name>
    <dbReference type="NCBI Taxonomy" id="443152"/>
    <lineage>
        <taxon>Bacteria</taxon>
        <taxon>Pseudomonadati</taxon>
        <taxon>Pseudomonadota</taxon>
        <taxon>Gammaproteobacteria</taxon>
        <taxon>Pseudomonadales</taxon>
        <taxon>Marinobacteraceae</taxon>
        <taxon>Marinobacter</taxon>
    </lineage>
</organism>
<protein>
    <submittedName>
        <fullName evidence="4">Ankyrin-related protein</fullName>
    </submittedName>
</protein>
<dbReference type="PROSITE" id="PS50088">
    <property type="entry name" value="ANK_REPEAT"/>
    <property type="match status" value="3"/>
</dbReference>
<comment type="caution">
    <text evidence="4">The sequence shown here is derived from an EMBL/GenBank/DDBJ whole genome shotgun (WGS) entry which is preliminary data.</text>
</comment>
<name>A6F313_9GAMM</name>
<keyword evidence="2 3" id="KW-0040">ANK repeat</keyword>
<dbReference type="STRING" id="443152.MDG893_17642"/>
<dbReference type="SMART" id="SM00248">
    <property type="entry name" value="ANK"/>
    <property type="match status" value="3"/>
</dbReference>
<dbReference type="Proteomes" id="UP000005856">
    <property type="component" value="Unassembled WGS sequence"/>
</dbReference>